<accession>A0A0K0NKJ4</accession>
<evidence type="ECO:0000313" key="3">
    <source>
        <dbReference type="Proteomes" id="UP000204451"/>
    </source>
</evidence>
<evidence type="ECO:0000313" key="2">
    <source>
        <dbReference type="EMBL" id="AKL88221.1"/>
    </source>
</evidence>
<dbReference type="Proteomes" id="UP000204451">
    <property type="component" value="Segment"/>
</dbReference>
<dbReference type="Gene3D" id="3.90.320.10">
    <property type="match status" value="1"/>
</dbReference>
<organism evidence="2 3">
    <name type="scientific">Gordonia phage GMA3</name>
    <dbReference type="NCBI Taxonomy" id="1647284"/>
    <lineage>
        <taxon>Viruses</taxon>
        <taxon>Duplodnaviria</taxon>
        <taxon>Heunggongvirae</taxon>
        <taxon>Uroviricota</taxon>
        <taxon>Caudoviricetes</taxon>
        <taxon>Gamtrevirus</taxon>
        <taxon>Gamtrevirus GMA3</taxon>
    </lineage>
</organism>
<proteinExistence type="predicted"/>
<dbReference type="EMBL" id="KR063279">
    <property type="protein sequence ID" value="AKL88221.1"/>
    <property type="molecule type" value="Genomic_DNA"/>
</dbReference>
<feature type="domain" description="PD-(D/E)XK endonuclease-like" evidence="1">
    <location>
        <begin position="7"/>
        <end position="255"/>
    </location>
</feature>
<dbReference type="KEGG" id="vg:26516915"/>
<dbReference type="InterPro" id="IPR038726">
    <property type="entry name" value="PDDEXK_AddAB-type"/>
</dbReference>
<dbReference type="GeneID" id="26516915"/>
<dbReference type="InterPro" id="IPR011604">
    <property type="entry name" value="PDDEXK-like_dom_sf"/>
</dbReference>
<dbReference type="Pfam" id="PF12705">
    <property type="entry name" value="PDDEXK_1"/>
    <property type="match status" value="1"/>
</dbReference>
<reference evidence="2 3" key="1">
    <citation type="journal article" date="2015" name="PLoS ONE">
        <title>Lysis to Kill: Evaluation of the Lytic Abilities, and Genomics of Nine Bacteriophages Infective for Gordonia spp. and Their Potential Use in Activated Sludge Foam Biocontrol.</title>
        <authorList>
            <person name="Dyson Z.A."/>
            <person name="Tucci J."/>
            <person name="Seviour R.J."/>
            <person name="Petrovski S."/>
        </authorList>
    </citation>
    <scope>NUCLEOTIDE SEQUENCE [LARGE SCALE GENOMIC DNA]</scope>
</reference>
<protein>
    <recommendedName>
        <fullName evidence="1">PD-(D/E)XK endonuclease-like domain-containing protein</fullName>
    </recommendedName>
</protein>
<gene>
    <name evidence="2" type="ORF">GMA3_44</name>
</gene>
<dbReference type="OrthoDB" id="6405at10239"/>
<evidence type="ECO:0000259" key="1">
    <source>
        <dbReference type="Pfam" id="PF12705"/>
    </source>
</evidence>
<sequence length="396" mass="44865">MKPASGTVSASSLLVWDQCPQKWAAEYVDYIPKPQGSTRAAVGTVCHAVAENFVVDVYINKTHDWNDKDHLLALHHQAFIDEFHVADSSMEEYTDSRKLTVNWWERTDLSDVEIISTEKKTRTPTQVDDILLTYIFDRCDLIEGPDGERAIRVVDYKSVAERWSVDDVATKKQFRIYAMCAMIEFKHLKPEGVWVVADLLRHNELVGHYITRAECEQTWRELKQTVQNIVAMPREKAPYKLGVGCRFCPIQSTCPKLKEHVDKGGILSIMNEQEALLMYGQLKGKKEALESLMSHCEDVISNYARETEVTKITATDDDGQVFTVDVTAQGRRGVSNQPAIAKIVGPQIAARIGKFNMADLDGLLKGDEIDDSQKRQIQSLINKKYSPKLKFKQKGQ</sequence>
<dbReference type="RefSeq" id="YP_009188612.1">
    <property type="nucleotide sequence ID" value="NC_028668.1"/>
</dbReference>
<keyword evidence="3" id="KW-1185">Reference proteome</keyword>
<name>A0A0K0NKJ4_9CAUD</name>